<feature type="domain" description="Type IV methyl-directed restriction enzyme EcoKMcrB subunit DNA-binding" evidence="1">
    <location>
        <begin position="49"/>
        <end position="187"/>
    </location>
</feature>
<gene>
    <name evidence="2" type="ordered locus">SVEN_2640</name>
</gene>
<dbReference type="RefSeq" id="WP_015033844.1">
    <property type="nucleotide sequence ID" value="NC_018750.1"/>
</dbReference>
<evidence type="ECO:0000313" key="2">
    <source>
        <dbReference type="EMBL" id="CCA55926.1"/>
    </source>
</evidence>
<dbReference type="Gene3D" id="3.30.920.90">
    <property type="match status" value="1"/>
</dbReference>
<dbReference type="AlphaFoldDB" id="F2R4Q5"/>
<accession>F2R4Q5</accession>
<dbReference type="GeneID" id="51863207"/>
<reference evidence="2 3" key="1">
    <citation type="journal article" date="2011" name="BMC Genomics">
        <title>Genome-wide analysis of the role of GlnR in Streptomyces venezuelae provides new insights into global nitrogen regulation in actinomycetes.</title>
        <authorList>
            <person name="Pullan S.T."/>
            <person name="Bibb M.J."/>
            <person name="Merrick M."/>
        </authorList>
    </citation>
    <scope>NUCLEOTIDE SEQUENCE [LARGE SCALE GENOMIC DNA]</scope>
    <source>
        <strain evidence="3">ATCC 10712 / CBS 650.69 / DSM 40230 / JCM 4526 / NBRC 13096 / PD 04745</strain>
    </source>
</reference>
<name>F2R4Q5_STRVP</name>
<keyword evidence="3" id="KW-1185">Reference proteome</keyword>
<dbReference type="KEGG" id="sve:SVEN_2640"/>
<organism evidence="2 3">
    <name type="scientific">Streptomyces venezuelae (strain ATCC 10712 / CBS 650.69 / DSM 40230 / JCM 4526 / NBRC 13096 / PD 04745)</name>
    <dbReference type="NCBI Taxonomy" id="953739"/>
    <lineage>
        <taxon>Bacteria</taxon>
        <taxon>Bacillati</taxon>
        <taxon>Actinomycetota</taxon>
        <taxon>Actinomycetes</taxon>
        <taxon>Kitasatosporales</taxon>
        <taxon>Streptomycetaceae</taxon>
        <taxon>Streptomyces</taxon>
    </lineage>
</organism>
<dbReference type="EMBL" id="FR845719">
    <property type="protein sequence ID" value="CCA55926.1"/>
    <property type="molecule type" value="Genomic_DNA"/>
</dbReference>
<dbReference type="eggNOG" id="COG0552">
    <property type="taxonomic scope" value="Bacteria"/>
</dbReference>
<dbReference type="OrthoDB" id="9802640at2"/>
<dbReference type="Proteomes" id="UP000006854">
    <property type="component" value="Chromosome"/>
</dbReference>
<dbReference type="InterPro" id="IPR021961">
    <property type="entry name" value="McrB_DNA-bd"/>
</dbReference>
<dbReference type="HOGENOM" id="CLU_756298_0_0_11"/>
<proteinExistence type="predicted"/>
<dbReference type="Pfam" id="PF12102">
    <property type="entry name" value="MrcB_N"/>
    <property type="match status" value="1"/>
</dbReference>
<sequence>MALRDLLQNVARIYDPTGVTSTSRDDCALLWGVAQLTDLPLPDGCSALGFAGKGNMARVPWIGVFHKDVNTDPQDGLYLAYLFDADRKSVTLSLQQGVSEASKPQHYGTGAKLRKYLKERGTPYRLALPPQLARDWQDGVHLDSADLGWRPRAYEHADIAARRYELNNLPSDEELARHLAEAVELLSHAAAVDRCFVDIEFPTADEPPVSFLGAHGVEGNEPGAFQPGNSEGYWVTLEGGRKRRRRDHERLLREFAAHAAACSYQAINTSIGHRDLILRTENSSLEWLVEAKQVPEGGHRDAVRQAVAQLFEYRYAYYQQTERQDPHLLAVFSAPIGVFGPYLETLGIAAVWPTGDDPVAWDGTLTAAAWGLVPSA</sequence>
<evidence type="ECO:0000259" key="1">
    <source>
        <dbReference type="Pfam" id="PF12102"/>
    </source>
</evidence>
<protein>
    <submittedName>
        <fullName evidence="2">5-methylcytosine-specific restriction related enzyme</fullName>
    </submittedName>
</protein>
<evidence type="ECO:0000313" key="3">
    <source>
        <dbReference type="Proteomes" id="UP000006854"/>
    </source>
</evidence>